<evidence type="ECO:0000256" key="3">
    <source>
        <dbReference type="ARBA" id="ARBA00022741"/>
    </source>
</evidence>
<dbReference type="Proteomes" id="UP000464658">
    <property type="component" value="Chromosome"/>
</dbReference>
<dbReference type="GO" id="GO:0004832">
    <property type="term" value="F:valine-tRNA ligase activity"/>
    <property type="evidence" value="ECO:0007669"/>
    <property type="project" value="UniProtKB-EC"/>
</dbReference>
<dbReference type="GO" id="GO:0006438">
    <property type="term" value="P:valyl-tRNA aminoacylation"/>
    <property type="evidence" value="ECO:0007669"/>
    <property type="project" value="InterPro"/>
</dbReference>
<sequence>MASRYGPCRYCDSAKVEAKLREEGVSRYDLGREKFVEETWKWKEEYADFIRSQWAKMGLGLDYSRERFTLDEGLNKAVRQVFVQLYEKRAYLSRRVHH</sequence>
<keyword evidence="3" id="KW-0547">Nucleotide-binding</keyword>
<dbReference type="PANTHER" id="PTHR11946:SF93">
    <property type="entry name" value="VALINE--TRNA LIGASE, CHLOROPLASTIC_MITOCHONDRIAL 2"/>
    <property type="match status" value="1"/>
</dbReference>
<dbReference type="InterPro" id="IPR002303">
    <property type="entry name" value="Valyl-tRNA_ligase"/>
</dbReference>
<feature type="domain" description="Aminoacyl-tRNA synthetase class Ia" evidence="8">
    <location>
        <begin position="14"/>
        <end position="89"/>
    </location>
</feature>
<gene>
    <name evidence="9" type="ORF">BsIDN1_48670</name>
</gene>
<evidence type="ECO:0000259" key="8">
    <source>
        <dbReference type="Pfam" id="PF00133"/>
    </source>
</evidence>
<dbReference type="SUPFAM" id="SSF52374">
    <property type="entry name" value="Nucleotidylyl transferase"/>
    <property type="match status" value="1"/>
</dbReference>
<evidence type="ECO:0000256" key="6">
    <source>
        <dbReference type="ARBA" id="ARBA00023146"/>
    </source>
</evidence>
<protein>
    <recommendedName>
        <fullName evidence="1">valine--tRNA ligase</fullName>
        <ecNumber evidence="1">6.1.1.9</ecNumber>
    </recommendedName>
    <alternativeName>
        <fullName evidence="7">Valyl-tRNA synthetase</fullName>
    </alternativeName>
</protein>
<keyword evidence="2" id="KW-0436">Ligase</keyword>
<evidence type="ECO:0000256" key="2">
    <source>
        <dbReference type="ARBA" id="ARBA00022598"/>
    </source>
</evidence>
<dbReference type="Gene3D" id="3.40.50.620">
    <property type="entry name" value="HUPs"/>
    <property type="match status" value="1"/>
</dbReference>
<evidence type="ECO:0000313" key="9">
    <source>
        <dbReference type="EMBL" id="BBP91249.1"/>
    </source>
</evidence>
<name>A0A5S9MHH6_BACIA</name>
<dbReference type="EMBL" id="AP021906">
    <property type="protein sequence ID" value="BBP91249.1"/>
    <property type="molecule type" value="Genomic_DNA"/>
</dbReference>
<keyword evidence="6" id="KW-0030">Aminoacyl-tRNA synthetase</keyword>
<dbReference type="Pfam" id="PF00133">
    <property type="entry name" value="tRNA-synt_1"/>
    <property type="match status" value="1"/>
</dbReference>
<evidence type="ECO:0000256" key="5">
    <source>
        <dbReference type="ARBA" id="ARBA00022917"/>
    </source>
</evidence>
<evidence type="ECO:0000256" key="1">
    <source>
        <dbReference type="ARBA" id="ARBA00013169"/>
    </source>
</evidence>
<organism evidence="9 10">
    <name type="scientific">Bacillus safensis</name>
    <dbReference type="NCBI Taxonomy" id="561879"/>
    <lineage>
        <taxon>Bacteria</taxon>
        <taxon>Bacillati</taxon>
        <taxon>Bacillota</taxon>
        <taxon>Bacilli</taxon>
        <taxon>Bacillales</taxon>
        <taxon>Bacillaceae</taxon>
        <taxon>Bacillus</taxon>
    </lineage>
</organism>
<keyword evidence="4" id="KW-0067">ATP-binding</keyword>
<dbReference type="GO" id="GO:0005524">
    <property type="term" value="F:ATP binding"/>
    <property type="evidence" value="ECO:0007669"/>
    <property type="project" value="UniProtKB-KW"/>
</dbReference>
<dbReference type="GO" id="GO:0005829">
    <property type="term" value="C:cytosol"/>
    <property type="evidence" value="ECO:0007669"/>
    <property type="project" value="TreeGrafter"/>
</dbReference>
<dbReference type="InterPro" id="IPR014729">
    <property type="entry name" value="Rossmann-like_a/b/a_fold"/>
</dbReference>
<keyword evidence="5" id="KW-0648">Protein biosynthesis</keyword>
<reference evidence="9 10" key="1">
    <citation type="submission" date="2019-12" db="EMBL/GenBank/DDBJ databases">
        <title>Full genome sequence of a Bacillus safensis strain isolated from commercially available natto in Indonesia.</title>
        <authorList>
            <person name="Yoshida M."/>
            <person name="Uomi M."/>
            <person name="Waturangi D."/>
            <person name="Ekaputri J.J."/>
            <person name="Setiamarga D.H.E."/>
        </authorList>
    </citation>
    <scope>NUCLEOTIDE SEQUENCE [LARGE SCALE GENOMIC DNA]</scope>
    <source>
        <strain evidence="9 10">IDN1</strain>
    </source>
</reference>
<dbReference type="AlphaFoldDB" id="A0A5S9MHH6"/>
<evidence type="ECO:0000256" key="4">
    <source>
        <dbReference type="ARBA" id="ARBA00022840"/>
    </source>
</evidence>
<proteinExistence type="predicted"/>
<dbReference type="PANTHER" id="PTHR11946">
    <property type="entry name" value="VALYL-TRNA SYNTHETASES"/>
    <property type="match status" value="1"/>
</dbReference>
<accession>A0A5S9MHH6</accession>
<dbReference type="InterPro" id="IPR002300">
    <property type="entry name" value="aa-tRNA-synth_Ia"/>
</dbReference>
<dbReference type="EC" id="6.1.1.9" evidence="1"/>
<evidence type="ECO:0000313" key="10">
    <source>
        <dbReference type="Proteomes" id="UP000464658"/>
    </source>
</evidence>
<evidence type="ECO:0000256" key="7">
    <source>
        <dbReference type="ARBA" id="ARBA00029936"/>
    </source>
</evidence>